<protein>
    <submittedName>
        <fullName evidence="1">Uncharacterized protein</fullName>
    </submittedName>
</protein>
<organism evidence="1 2">
    <name type="scientific">Ficedula albicollis</name>
    <name type="common">Collared flycatcher</name>
    <name type="synonym">Muscicapa albicollis</name>
    <dbReference type="NCBI Taxonomy" id="59894"/>
    <lineage>
        <taxon>Eukaryota</taxon>
        <taxon>Metazoa</taxon>
        <taxon>Chordata</taxon>
        <taxon>Craniata</taxon>
        <taxon>Vertebrata</taxon>
        <taxon>Euteleostomi</taxon>
        <taxon>Archelosauria</taxon>
        <taxon>Archosauria</taxon>
        <taxon>Dinosauria</taxon>
        <taxon>Saurischia</taxon>
        <taxon>Theropoda</taxon>
        <taxon>Coelurosauria</taxon>
        <taxon>Aves</taxon>
        <taxon>Neognathae</taxon>
        <taxon>Neoaves</taxon>
        <taxon>Telluraves</taxon>
        <taxon>Australaves</taxon>
        <taxon>Passeriformes</taxon>
        <taxon>Muscicapidae</taxon>
        <taxon>Ficedula</taxon>
    </lineage>
</organism>
<reference evidence="1" key="2">
    <citation type="submission" date="2025-09" db="UniProtKB">
        <authorList>
            <consortium name="Ensembl"/>
        </authorList>
    </citation>
    <scope>IDENTIFICATION</scope>
</reference>
<accession>A0A803V7D6</accession>
<evidence type="ECO:0000313" key="2">
    <source>
        <dbReference type="Proteomes" id="UP000016665"/>
    </source>
</evidence>
<proteinExistence type="predicted"/>
<dbReference type="Ensembl" id="ENSFALT00000041129.1">
    <property type="protein sequence ID" value="ENSFALP00000018642.1"/>
    <property type="gene ID" value="ENSFALG00000026838.1"/>
</dbReference>
<dbReference type="AlphaFoldDB" id="A0A803V7D6"/>
<name>A0A803V7D6_FICAL</name>
<reference evidence="1" key="1">
    <citation type="submission" date="2025-08" db="UniProtKB">
        <authorList>
            <consortium name="Ensembl"/>
        </authorList>
    </citation>
    <scope>IDENTIFICATION</scope>
</reference>
<dbReference type="Gene3D" id="6.10.250.220">
    <property type="match status" value="1"/>
</dbReference>
<keyword evidence="2" id="KW-1185">Reference proteome</keyword>
<dbReference type="Proteomes" id="UP000016665">
    <property type="component" value="Unplaced"/>
</dbReference>
<evidence type="ECO:0000313" key="1">
    <source>
        <dbReference type="Ensembl" id="ENSFALP00000018642.1"/>
    </source>
</evidence>
<sequence>MSISVCFFPVFPEAEGFLARGLQEEPLSAPAREGRSSLLRSFQRLKSRWVFPKFPHPDPPESRRILGFLLLEGILRYF</sequence>